<dbReference type="Pfam" id="PF00155">
    <property type="entry name" value="Aminotran_1_2"/>
    <property type="match status" value="1"/>
</dbReference>
<comment type="cofactor">
    <cofactor evidence="1 6">
        <name>pyridoxal 5'-phosphate</name>
        <dbReference type="ChEBI" id="CHEBI:597326"/>
    </cofactor>
</comment>
<keyword evidence="11" id="KW-1185">Reference proteome</keyword>
<evidence type="ECO:0000313" key="9">
    <source>
        <dbReference type="EMBL" id="SEI77364.1"/>
    </source>
</evidence>
<reference evidence="9 11" key="2">
    <citation type="submission" date="2016-10" db="EMBL/GenBank/DDBJ databases">
        <authorList>
            <person name="Varghese N."/>
            <person name="Submissions S."/>
        </authorList>
    </citation>
    <scope>NUCLEOTIDE SEQUENCE [LARGE SCALE GENOMIC DNA]</scope>
    <source>
        <strain evidence="9 11">DSM 22150</strain>
    </source>
</reference>
<dbReference type="InterPro" id="IPR015421">
    <property type="entry name" value="PyrdxlP-dep_Trfase_major"/>
</dbReference>
<dbReference type="GO" id="GO:0008483">
    <property type="term" value="F:transaminase activity"/>
    <property type="evidence" value="ECO:0007669"/>
    <property type="project" value="UniProtKB-KW"/>
</dbReference>
<proteinExistence type="inferred from homology"/>
<dbReference type="PANTHER" id="PTHR46383:SF4">
    <property type="entry name" value="AMINOTRANSFERASE"/>
    <property type="match status" value="1"/>
</dbReference>
<reference evidence="8 10" key="1">
    <citation type="submission" date="2016-02" db="EMBL/GenBank/DDBJ databases">
        <authorList>
            <person name="Wen L."/>
            <person name="He K."/>
            <person name="Yang H."/>
        </authorList>
    </citation>
    <scope>NUCLEOTIDE SEQUENCE [LARGE SCALE GENOMIC DNA]</scope>
    <source>
        <strain evidence="8">Trichococcus_R210</strain>
    </source>
</reference>
<name>A0A143YMA9_9LACT</name>
<dbReference type="InterPro" id="IPR004839">
    <property type="entry name" value="Aminotransferase_I/II_large"/>
</dbReference>
<keyword evidence="3 6" id="KW-0032">Aminotransferase</keyword>
<dbReference type="InterPro" id="IPR050596">
    <property type="entry name" value="AspAT/PAT-like"/>
</dbReference>
<dbReference type="EMBL" id="FNYT01000003">
    <property type="protein sequence ID" value="SEI77364.1"/>
    <property type="molecule type" value="Genomic_DNA"/>
</dbReference>
<evidence type="ECO:0000313" key="8">
    <source>
        <dbReference type="EMBL" id="CZQ92021.1"/>
    </source>
</evidence>
<dbReference type="Proteomes" id="UP000199280">
    <property type="component" value="Unassembled WGS sequence"/>
</dbReference>
<dbReference type="EC" id="2.6.1.-" evidence="6"/>
<dbReference type="InterPro" id="IPR004838">
    <property type="entry name" value="NHTrfase_class1_PyrdxlP-BS"/>
</dbReference>
<dbReference type="PROSITE" id="PS00105">
    <property type="entry name" value="AA_TRANSFER_CLASS_1"/>
    <property type="match status" value="1"/>
</dbReference>
<dbReference type="InterPro" id="IPR015424">
    <property type="entry name" value="PyrdxlP-dep_Trfase"/>
</dbReference>
<evidence type="ECO:0000256" key="2">
    <source>
        <dbReference type="ARBA" id="ARBA00007441"/>
    </source>
</evidence>
<dbReference type="CDD" id="cd00609">
    <property type="entry name" value="AAT_like"/>
    <property type="match status" value="1"/>
</dbReference>
<accession>A0A143YMA9</accession>
<evidence type="ECO:0000256" key="4">
    <source>
        <dbReference type="ARBA" id="ARBA00022679"/>
    </source>
</evidence>
<evidence type="ECO:0000256" key="6">
    <source>
        <dbReference type="RuleBase" id="RU000481"/>
    </source>
</evidence>
<dbReference type="OrthoDB" id="9802328at2"/>
<dbReference type="EMBL" id="FJNB01000005">
    <property type="protein sequence ID" value="CZQ92021.1"/>
    <property type="molecule type" value="Genomic_DNA"/>
</dbReference>
<dbReference type="AlphaFoldDB" id="A0A143YMA9"/>
<evidence type="ECO:0000259" key="7">
    <source>
        <dbReference type="Pfam" id="PF00155"/>
    </source>
</evidence>
<dbReference type="PANTHER" id="PTHR46383">
    <property type="entry name" value="ASPARTATE AMINOTRANSFERASE"/>
    <property type="match status" value="1"/>
</dbReference>
<dbReference type="Proteomes" id="UP000076878">
    <property type="component" value="Unassembled WGS sequence"/>
</dbReference>
<comment type="similarity">
    <text evidence="2 6">Belongs to the class-I pyridoxal-phosphate-dependent aminotransferase family.</text>
</comment>
<evidence type="ECO:0000313" key="11">
    <source>
        <dbReference type="Proteomes" id="UP000199280"/>
    </source>
</evidence>
<dbReference type="Gene3D" id="3.90.1150.10">
    <property type="entry name" value="Aspartate Aminotransferase, domain 1"/>
    <property type="match status" value="1"/>
</dbReference>
<dbReference type="SUPFAM" id="SSF53383">
    <property type="entry name" value="PLP-dependent transferases"/>
    <property type="match status" value="1"/>
</dbReference>
<dbReference type="GO" id="GO:0030170">
    <property type="term" value="F:pyridoxal phosphate binding"/>
    <property type="evidence" value="ECO:0007669"/>
    <property type="project" value="InterPro"/>
</dbReference>
<protein>
    <recommendedName>
        <fullName evidence="6">Aminotransferase</fullName>
        <ecNumber evidence="6">2.6.1.-</ecNumber>
    </recommendedName>
</protein>
<evidence type="ECO:0000313" key="10">
    <source>
        <dbReference type="Proteomes" id="UP000076878"/>
    </source>
</evidence>
<dbReference type="STRING" id="640938.TR210_1019"/>
<sequence>MSRETNRLVKQLKGSPIRNFDAAISDVKDLIRFTMGEPDFDTPEFIKAAAEEALKLNQTHYAPSAGVLETRKEIAKFMERKYGLHFDAETEIILTVGATEAITASMFTLMNPGDKVIIPSPAFPQYEYVAHLAGGESIMIDTSGTGFLITPEDLKATLDANPETKMIVLNYPSNPTGATYTQEEVEDLAAVIAQYDVFVLSDEIYSELTYDGSHTSIAKYIPEQTIVINGTSKSYAMTGWRVGFVAAQAELTREILKYHQSLVTCGSTPAQTAAGVAFRDGDEVTATMKAAYRKRRDILLEGLTAAGLQIHNPDGAFYLFPRIPEQYGNDDWNFCIDLARKAGVGVIPGSAFGPAGVGYFRMSYAASDENVSEGCRRIVAFLDELNGK</sequence>
<evidence type="ECO:0000256" key="3">
    <source>
        <dbReference type="ARBA" id="ARBA00022576"/>
    </source>
</evidence>
<dbReference type="GO" id="GO:0006520">
    <property type="term" value="P:amino acid metabolic process"/>
    <property type="evidence" value="ECO:0007669"/>
    <property type="project" value="InterPro"/>
</dbReference>
<keyword evidence="5" id="KW-0663">Pyridoxal phosphate</keyword>
<keyword evidence="4 6" id="KW-0808">Transferase</keyword>
<dbReference type="FunFam" id="3.40.640.10:FF:000033">
    <property type="entry name" value="Aspartate aminotransferase"/>
    <property type="match status" value="1"/>
</dbReference>
<gene>
    <name evidence="9" type="ORF">SAMN05216375_103150</name>
    <name evidence="8" type="ORF">TR210_1019</name>
</gene>
<feature type="domain" description="Aminotransferase class I/classII large" evidence="7">
    <location>
        <begin position="29"/>
        <end position="378"/>
    </location>
</feature>
<evidence type="ECO:0000256" key="5">
    <source>
        <dbReference type="ARBA" id="ARBA00022898"/>
    </source>
</evidence>
<organism evidence="8 10">
    <name type="scientific">Trichococcus ilyis</name>
    <dbReference type="NCBI Taxonomy" id="640938"/>
    <lineage>
        <taxon>Bacteria</taxon>
        <taxon>Bacillati</taxon>
        <taxon>Bacillota</taxon>
        <taxon>Bacilli</taxon>
        <taxon>Lactobacillales</taxon>
        <taxon>Carnobacteriaceae</taxon>
        <taxon>Trichococcus</taxon>
    </lineage>
</organism>
<evidence type="ECO:0000256" key="1">
    <source>
        <dbReference type="ARBA" id="ARBA00001933"/>
    </source>
</evidence>
<dbReference type="InterPro" id="IPR015422">
    <property type="entry name" value="PyrdxlP-dep_Trfase_small"/>
</dbReference>
<dbReference type="RefSeq" id="WP_068622202.1">
    <property type="nucleotide sequence ID" value="NZ_FJNB01000005.1"/>
</dbReference>
<dbReference type="Gene3D" id="3.40.640.10">
    <property type="entry name" value="Type I PLP-dependent aspartate aminotransferase-like (Major domain)"/>
    <property type="match status" value="1"/>
</dbReference>